<evidence type="ECO:0000256" key="1">
    <source>
        <dbReference type="ARBA" id="ARBA00001942"/>
    </source>
</evidence>
<keyword evidence="6" id="KW-0560">Oxidoreductase</keyword>
<dbReference type="InterPro" id="IPR006655">
    <property type="entry name" value="Mopterin_OxRdtase_prok_CS"/>
</dbReference>
<evidence type="ECO:0000259" key="7">
    <source>
        <dbReference type="Pfam" id="PF00384"/>
    </source>
</evidence>
<keyword evidence="5" id="KW-0574">Periplasm</keyword>
<dbReference type="EMBL" id="NRSG01000102">
    <property type="protein sequence ID" value="MBK1659451.1"/>
    <property type="molecule type" value="Genomic_DNA"/>
</dbReference>
<evidence type="ECO:0000256" key="6">
    <source>
        <dbReference type="ARBA" id="ARBA00023002"/>
    </source>
</evidence>
<evidence type="ECO:0000256" key="5">
    <source>
        <dbReference type="ARBA" id="ARBA00022764"/>
    </source>
</evidence>
<keyword evidence="3" id="KW-0500">Molybdenum</keyword>
<comment type="caution">
    <text evidence="10">The sequence shown here is derived from an EMBL/GenBank/DDBJ whole genome shotgun (WGS) entry which is preliminary data.</text>
</comment>
<dbReference type="PANTHER" id="PTHR43742:SF10">
    <property type="entry name" value="TRIMETHYLAMINE-N-OXIDE REDUCTASE 2"/>
    <property type="match status" value="1"/>
</dbReference>
<sequence length="768" mass="83312">MGDRGMPGPDGAGDFRPHSSHWGVFEGAWRDGALQVRPHPADPDPNRILQNFPAALRHRARIAQPMVRRGWLEDGPGADARRGRDEFVPVSWDRALGLLAEELARTPPERIFGGSYGWSSAGRFHHAQSQVHRFLNMALGGYVRSVNSYSAGASNVILPHVVGPMEAMSRRNVTWDAVAEHSEIVLAFGGMALKNSMVAGGGVSRHIERGCMRAAAERGCEFLLVGPLRDDCPAEARAEWLPIIPNTDTALMLALMHGIVAAGKHDRGFLDRCTTGWPAFEDYLLGRRDGQPKDAAWAAPLCGIPAERIAALAARLPGKRVLVTVAHSLQRAEFGEQPVWAGLALACVLGQVGLPGGGYHYALGALGHTGRRSNLVSTAALPQGRNRVGAFIPVARISDMLLNPGAEYDYNGQRLAYPEVDLVYWAGGNPFHHHQDLNRLRDAFRRVRTLVVHEQAWTATARHADIVLPVTLTLEREDIGSSQTDPLMVAMHKLAEPFAEARDDYAIFTDLAARLGKEDAFTEGRGARDWLRNLYDRTALDLRDKGFDAPDFDAFWQAGYLELPQAPDDGGMLRAFREDPEGAPLPTPSGRIEIFSATIAGFGYADCPGHPAWIAPRDVPEDAAPLRLVANQPATRLHSQLDFGGHSQDSKRRGREVAWLHPADAAARGIADGDVIRLFNARGACLAAAELSDGVMPGVVNLPTGAWYDPEDAAEDKPLCVHGNPNVLTRDVGTSRLAQGCTGQLTTVQVERFTGNLPPIRAFDPPGA</sequence>
<comment type="similarity">
    <text evidence="2">Belongs to the prokaryotic molybdopterin-containing oxidoreductase family.</text>
</comment>
<dbReference type="Pfam" id="PF00384">
    <property type="entry name" value="Molybdopterin"/>
    <property type="match status" value="1"/>
</dbReference>
<feature type="domain" description="Molybdopterin oxidoreductase N-terminal" evidence="9">
    <location>
        <begin position="18"/>
        <end position="57"/>
    </location>
</feature>
<gene>
    <name evidence="10" type="ORF">CKO45_14515</name>
</gene>
<dbReference type="PANTHER" id="PTHR43742">
    <property type="entry name" value="TRIMETHYLAMINE-N-OXIDE REDUCTASE"/>
    <property type="match status" value="1"/>
</dbReference>
<evidence type="ECO:0000259" key="8">
    <source>
        <dbReference type="Pfam" id="PF01568"/>
    </source>
</evidence>
<dbReference type="InterPro" id="IPR009010">
    <property type="entry name" value="Asp_de-COase-like_dom_sf"/>
</dbReference>
<dbReference type="InterPro" id="IPR041460">
    <property type="entry name" value="Molybdopterin_N"/>
</dbReference>
<comment type="cofactor">
    <cofactor evidence="1">
        <name>Mo-bis(molybdopterin guanine dinucleotide)</name>
        <dbReference type="ChEBI" id="CHEBI:60539"/>
    </cofactor>
</comment>
<evidence type="ECO:0000259" key="9">
    <source>
        <dbReference type="Pfam" id="PF18364"/>
    </source>
</evidence>
<keyword evidence="4" id="KW-0479">Metal-binding</keyword>
<feature type="domain" description="Molybdopterin oxidoreductase" evidence="7">
    <location>
        <begin position="61"/>
        <end position="513"/>
    </location>
</feature>
<dbReference type="InterPro" id="IPR006657">
    <property type="entry name" value="MoPterin_dinucl-bd_dom"/>
</dbReference>
<dbReference type="PROSITE" id="PS00932">
    <property type="entry name" value="MOLYBDOPTERIN_PROK_3"/>
    <property type="match status" value="1"/>
</dbReference>
<dbReference type="Gene3D" id="2.40.40.20">
    <property type="match status" value="1"/>
</dbReference>
<organism evidence="10 11">
    <name type="scientific">Paracraurococcus ruber</name>
    <dbReference type="NCBI Taxonomy" id="77675"/>
    <lineage>
        <taxon>Bacteria</taxon>
        <taxon>Pseudomonadati</taxon>
        <taxon>Pseudomonadota</taxon>
        <taxon>Alphaproteobacteria</taxon>
        <taxon>Acetobacterales</taxon>
        <taxon>Roseomonadaceae</taxon>
        <taxon>Paracraurococcus</taxon>
    </lineage>
</organism>
<dbReference type="Proteomes" id="UP000697995">
    <property type="component" value="Unassembled WGS sequence"/>
</dbReference>
<keyword evidence="11" id="KW-1185">Reference proteome</keyword>
<dbReference type="Pfam" id="PF01568">
    <property type="entry name" value="Molydop_binding"/>
    <property type="match status" value="1"/>
</dbReference>
<dbReference type="CDD" id="cd02793">
    <property type="entry name" value="MopB_CT_DMSOR-BSOR-TMAOR"/>
    <property type="match status" value="1"/>
</dbReference>
<dbReference type="Gene3D" id="3.40.50.740">
    <property type="match status" value="1"/>
</dbReference>
<accession>A0ABS1CZ11</accession>
<evidence type="ECO:0000313" key="11">
    <source>
        <dbReference type="Proteomes" id="UP000697995"/>
    </source>
</evidence>
<feature type="domain" description="Molybdopterin dinucleotide-binding" evidence="8">
    <location>
        <begin position="626"/>
        <end position="741"/>
    </location>
</feature>
<dbReference type="SUPFAM" id="SSF53706">
    <property type="entry name" value="Formate dehydrogenase/DMSO reductase, domains 1-3"/>
    <property type="match status" value="1"/>
</dbReference>
<name>A0ABS1CZ11_9PROT</name>
<evidence type="ECO:0000256" key="2">
    <source>
        <dbReference type="ARBA" id="ARBA00010312"/>
    </source>
</evidence>
<dbReference type="Gene3D" id="3.90.55.10">
    <property type="entry name" value="Dimethylsulfoxide Reductase, domain 3"/>
    <property type="match status" value="1"/>
</dbReference>
<protein>
    <submittedName>
        <fullName evidence="10">Asp-tRNA(Asn)/Glu-tRNA(Gln) amidotransferase GatCAB subunit C</fullName>
    </submittedName>
</protein>
<dbReference type="InterPro" id="IPR006656">
    <property type="entry name" value="Mopterin_OxRdtase"/>
</dbReference>
<dbReference type="SUPFAM" id="SSF50692">
    <property type="entry name" value="ADC-like"/>
    <property type="match status" value="1"/>
</dbReference>
<dbReference type="Gene3D" id="3.40.228.10">
    <property type="entry name" value="Dimethylsulfoxide Reductase, domain 2"/>
    <property type="match status" value="1"/>
</dbReference>
<reference evidence="10 11" key="1">
    <citation type="journal article" date="2020" name="Microorganisms">
        <title>Osmotic Adaptation and Compatible Solute Biosynthesis of Phototrophic Bacteria as Revealed from Genome Analyses.</title>
        <authorList>
            <person name="Imhoff J.F."/>
            <person name="Rahn T."/>
            <person name="Kunzel S."/>
            <person name="Keller A."/>
            <person name="Neulinger S.C."/>
        </authorList>
    </citation>
    <scope>NUCLEOTIDE SEQUENCE [LARGE SCALE GENOMIC DNA]</scope>
    <source>
        <strain evidence="10 11">DSM 15382</strain>
    </source>
</reference>
<dbReference type="InterPro" id="IPR041954">
    <property type="entry name" value="CT_DMSOR/BSOR/TMAOR"/>
</dbReference>
<dbReference type="InterPro" id="IPR050612">
    <property type="entry name" value="Prok_Mopterin_Oxidored"/>
</dbReference>
<evidence type="ECO:0000256" key="4">
    <source>
        <dbReference type="ARBA" id="ARBA00022723"/>
    </source>
</evidence>
<dbReference type="Pfam" id="PF18364">
    <property type="entry name" value="Molybdopterin_N"/>
    <property type="match status" value="1"/>
</dbReference>
<proteinExistence type="inferred from homology"/>
<evidence type="ECO:0000256" key="3">
    <source>
        <dbReference type="ARBA" id="ARBA00022505"/>
    </source>
</evidence>
<dbReference type="CDD" id="cd02769">
    <property type="entry name" value="MopB_DMSOR-BSOR-TMAOR"/>
    <property type="match status" value="1"/>
</dbReference>
<evidence type="ECO:0000313" key="10">
    <source>
        <dbReference type="EMBL" id="MBK1659451.1"/>
    </source>
</evidence>